<dbReference type="InterPro" id="IPR056647">
    <property type="entry name" value="DUF7745"/>
</dbReference>
<dbReference type="PANTHER" id="PTHR48200:SF1">
    <property type="entry name" value="AMINOTRANSFERASE-LIKE PLANT MOBILE DOMAIN-CONTAINING PROTEIN"/>
    <property type="match status" value="1"/>
</dbReference>
<protein>
    <recommendedName>
        <fullName evidence="2">DUF7745 domain-containing protein</fullName>
    </recommendedName>
</protein>
<keyword evidence="1" id="KW-0175">Coiled coil</keyword>
<feature type="coiled-coil region" evidence="1">
    <location>
        <begin position="245"/>
        <end position="272"/>
    </location>
</feature>
<comment type="caution">
    <text evidence="3">The sequence shown here is derived from an EMBL/GenBank/DDBJ whole genome shotgun (WGS) entry which is preliminary data.</text>
</comment>
<dbReference type="AlphaFoldDB" id="A0A8J5YT63"/>
<accession>A0A8J5YT63</accession>
<keyword evidence="4" id="KW-1185">Reference proteome</keyword>
<reference evidence="3 4" key="1">
    <citation type="journal article" date="2021" name="bioRxiv">
        <title>The Gossypium anomalum genome as a resource for cotton improvement and evolutionary analysis of hybrid incompatibility.</title>
        <authorList>
            <person name="Grover C.E."/>
            <person name="Yuan D."/>
            <person name="Arick M.A."/>
            <person name="Miller E.R."/>
            <person name="Hu G."/>
            <person name="Peterson D.G."/>
            <person name="Wendel J.F."/>
            <person name="Udall J.A."/>
        </authorList>
    </citation>
    <scope>NUCLEOTIDE SEQUENCE [LARGE SCALE GENOMIC DNA]</scope>
    <source>
        <strain evidence="3">JFW-Udall</strain>
        <tissue evidence="3">Leaf</tissue>
    </source>
</reference>
<evidence type="ECO:0000259" key="2">
    <source>
        <dbReference type="Pfam" id="PF24924"/>
    </source>
</evidence>
<proteinExistence type="predicted"/>
<dbReference type="Proteomes" id="UP000701853">
    <property type="component" value="Chromosome 9"/>
</dbReference>
<name>A0A8J5YT63_9ROSI</name>
<gene>
    <name evidence="3" type="ORF">CXB51_023934</name>
</gene>
<evidence type="ECO:0000256" key="1">
    <source>
        <dbReference type="SAM" id="Coils"/>
    </source>
</evidence>
<dbReference type="EMBL" id="JAHUZN010000009">
    <property type="protein sequence ID" value="KAG8484261.1"/>
    <property type="molecule type" value="Genomic_DNA"/>
</dbReference>
<dbReference type="Pfam" id="PF24924">
    <property type="entry name" value="DUF7745"/>
    <property type="match status" value="1"/>
</dbReference>
<evidence type="ECO:0000313" key="3">
    <source>
        <dbReference type="EMBL" id="KAG8484261.1"/>
    </source>
</evidence>
<feature type="domain" description="DUF7745" evidence="2">
    <location>
        <begin position="38"/>
        <end position="91"/>
    </location>
</feature>
<evidence type="ECO:0000313" key="4">
    <source>
        <dbReference type="Proteomes" id="UP000701853"/>
    </source>
</evidence>
<sequence>MTDAWAEKQIKKKNETVCIPWSSLRESVLSHPDILKRVNLFALAIYGLVIFPRVLGHIEVAVFDFFERLKQGVNPVPTILAETFRSLIILESRAHSIPHVFKNIRPARSLPQERMAEEVTEQHWSCYTNVETKIGYLTRIMGRNWICPTVSPKAIFFATIYTRNRRASAVRVRFHGEGYMKKVRDTAKSWNEIHFMELALYADTLTQDYDIWRKQRVSSQQISSTNCTAQNPFLEEMPSELDIARQEFEREKAKMSRDLSTLQEENYQLKIEAQVERSRTEKYKGRPRS</sequence>
<dbReference type="PANTHER" id="PTHR48200">
    <property type="entry name" value="PROTEIN, PUTATIVE-RELATED"/>
    <property type="match status" value="1"/>
</dbReference>
<organism evidence="3 4">
    <name type="scientific">Gossypium anomalum</name>
    <dbReference type="NCBI Taxonomy" id="47600"/>
    <lineage>
        <taxon>Eukaryota</taxon>
        <taxon>Viridiplantae</taxon>
        <taxon>Streptophyta</taxon>
        <taxon>Embryophyta</taxon>
        <taxon>Tracheophyta</taxon>
        <taxon>Spermatophyta</taxon>
        <taxon>Magnoliopsida</taxon>
        <taxon>eudicotyledons</taxon>
        <taxon>Gunneridae</taxon>
        <taxon>Pentapetalae</taxon>
        <taxon>rosids</taxon>
        <taxon>malvids</taxon>
        <taxon>Malvales</taxon>
        <taxon>Malvaceae</taxon>
        <taxon>Malvoideae</taxon>
        <taxon>Gossypium</taxon>
    </lineage>
</organism>